<dbReference type="PANTHER" id="PTHR42748:SF29">
    <property type="entry name" value="NMRA-LIKE DOMAIN-CONTAINING PROTEIN"/>
    <property type="match status" value="1"/>
</dbReference>
<dbReference type="InterPro" id="IPR036291">
    <property type="entry name" value="NAD(P)-bd_dom_sf"/>
</dbReference>
<comment type="caution">
    <text evidence="4">The sequence shown here is derived from an EMBL/GenBank/DDBJ whole genome shotgun (WGS) entry which is preliminary data.</text>
</comment>
<comment type="similarity">
    <text evidence="1">Belongs to the NmrA-type oxidoreductase family.</text>
</comment>
<dbReference type="Gene3D" id="3.40.50.720">
    <property type="entry name" value="NAD(P)-binding Rossmann-like Domain"/>
    <property type="match status" value="1"/>
</dbReference>
<keyword evidence="5" id="KW-1185">Reference proteome</keyword>
<dbReference type="Proteomes" id="UP000277212">
    <property type="component" value="Unassembled WGS sequence"/>
</dbReference>
<gene>
    <name evidence="4" type="ORF">CDV36_010912</name>
</gene>
<evidence type="ECO:0000313" key="5">
    <source>
        <dbReference type="Proteomes" id="UP000277212"/>
    </source>
</evidence>
<dbReference type="CDD" id="cd05251">
    <property type="entry name" value="NmrA_like_SDR_a"/>
    <property type="match status" value="1"/>
</dbReference>
<dbReference type="EMBL" id="NKUJ01000241">
    <property type="protein sequence ID" value="RMJ09472.1"/>
    <property type="molecule type" value="Genomic_DNA"/>
</dbReference>
<dbReference type="GO" id="GO:0005634">
    <property type="term" value="C:nucleus"/>
    <property type="evidence" value="ECO:0007669"/>
    <property type="project" value="TreeGrafter"/>
</dbReference>
<protein>
    <recommendedName>
        <fullName evidence="3">NmrA-like domain-containing protein</fullName>
    </recommendedName>
</protein>
<proteinExistence type="inferred from homology"/>
<dbReference type="InterPro" id="IPR051164">
    <property type="entry name" value="NmrA-like_oxidored"/>
</dbReference>
<evidence type="ECO:0000259" key="3">
    <source>
        <dbReference type="Pfam" id="PF05368"/>
    </source>
</evidence>
<dbReference type="AlphaFoldDB" id="A0A3M2RWD6"/>
<dbReference type="OrthoDB" id="300709at2759"/>
<feature type="domain" description="NmrA-like" evidence="3">
    <location>
        <begin position="4"/>
        <end position="302"/>
    </location>
</feature>
<name>A0A3M2RWD6_9HYPO</name>
<dbReference type="STRING" id="2010991.A0A3M2RWD6"/>
<dbReference type="PANTHER" id="PTHR42748">
    <property type="entry name" value="NITROGEN METABOLITE REPRESSION PROTEIN NMRA FAMILY MEMBER"/>
    <property type="match status" value="1"/>
</dbReference>
<dbReference type="InterPro" id="IPR008030">
    <property type="entry name" value="NmrA-like"/>
</dbReference>
<sequence>MSTSKTIAVVGATGNQGSSVAKTFLNLPNWKVRCLTRRPTSEKAQALKDLGAEVVEADLDNLDSLIAAFKGVHAIFVNTDFWAPYQAALTAGHDQPTSSAMGFKTELQHVKNAAIAASKTPTLEKFIYSALGPMKTASGGKYPHCYHWDSKAEAVNFIEKEMPELADKASYIYLGAYSSNLFLFPKRNTKTGEYVVALPSPKTTRFPIIDPLNSTGPFVRALIEDEPAGTKLLAYDSDMTISEAMDEWSAITCKKAEFQQLTLDEMQELTGLPLEVLEGPAFLGEYEFCAGIDGVIEPKQLKNPPKTPTYPEFLASKDIEYITGFDYTPNW</sequence>
<dbReference type="SUPFAM" id="SSF51735">
    <property type="entry name" value="NAD(P)-binding Rossmann-fold domains"/>
    <property type="match status" value="1"/>
</dbReference>
<evidence type="ECO:0000256" key="1">
    <source>
        <dbReference type="ARBA" id="ARBA00006328"/>
    </source>
</evidence>
<dbReference type="Gene3D" id="3.90.25.10">
    <property type="entry name" value="UDP-galactose 4-epimerase, domain 1"/>
    <property type="match status" value="1"/>
</dbReference>
<organism evidence="4 5">
    <name type="scientific">Fusarium kuroshium</name>
    <dbReference type="NCBI Taxonomy" id="2010991"/>
    <lineage>
        <taxon>Eukaryota</taxon>
        <taxon>Fungi</taxon>
        <taxon>Dikarya</taxon>
        <taxon>Ascomycota</taxon>
        <taxon>Pezizomycotina</taxon>
        <taxon>Sordariomycetes</taxon>
        <taxon>Hypocreomycetidae</taxon>
        <taxon>Hypocreales</taxon>
        <taxon>Nectriaceae</taxon>
        <taxon>Fusarium</taxon>
        <taxon>Fusarium solani species complex</taxon>
    </lineage>
</organism>
<accession>A0A3M2RWD6</accession>
<dbReference type="Pfam" id="PF05368">
    <property type="entry name" value="NmrA"/>
    <property type="match status" value="1"/>
</dbReference>
<reference evidence="4 5" key="1">
    <citation type="submission" date="2017-06" db="EMBL/GenBank/DDBJ databases">
        <title>Comparative genomic analysis of Ambrosia Fusariam Clade fungi.</title>
        <authorList>
            <person name="Stajich J.E."/>
            <person name="Carrillo J."/>
            <person name="Kijimoto T."/>
            <person name="Eskalen A."/>
            <person name="O'Donnell K."/>
            <person name="Kasson M."/>
        </authorList>
    </citation>
    <scope>NUCLEOTIDE SEQUENCE [LARGE SCALE GENOMIC DNA]</scope>
    <source>
        <strain evidence="4">UCR3666</strain>
    </source>
</reference>
<evidence type="ECO:0000256" key="2">
    <source>
        <dbReference type="ARBA" id="ARBA00022857"/>
    </source>
</evidence>
<evidence type="ECO:0000313" key="4">
    <source>
        <dbReference type="EMBL" id="RMJ09472.1"/>
    </source>
</evidence>
<keyword evidence="2" id="KW-0521">NADP</keyword>